<dbReference type="SUPFAM" id="SSF57850">
    <property type="entry name" value="RING/U-box"/>
    <property type="match status" value="1"/>
</dbReference>
<reference evidence="1 2" key="1">
    <citation type="journal article" date="2019" name="Plant Biotechnol. J.">
        <title>The red bayberry genome and genetic basis of sex determination.</title>
        <authorList>
            <person name="Jia H.M."/>
            <person name="Jia H.J."/>
            <person name="Cai Q.L."/>
            <person name="Wang Y."/>
            <person name="Zhao H.B."/>
            <person name="Yang W.F."/>
            <person name="Wang G.Y."/>
            <person name="Li Y.H."/>
            <person name="Zhan D.L."/>
            <person name="Shen Y.T."/>
            <person name="Niu Q.F."/>
            <person name="Chang L."/>
            <person name="Qiu J."/>
            <person name="Zhao L."/>
            <person name="Xie H.B."/>
            <person name="Fu W.Y."/>
            <person name="Jin J."/>
            <person name="Li X.W."/>
            <person name="Jiao Y."/>
            <person name="Zhou C.C."/>
            <person name="Tu T."/>
            <person name="Chai C.Y."/>
            <person name="Gao J.L."/>
            <person name="Fan L.J."/>
            <person name="van de Weg E."/>
            <person name="Wang J.Y."/>
            <person name="Gao Z.S."/>
        </authorList>
    </citation>
    <scope>NUCLEOTIDE SEQUENCE [LARGE SCALE GENOMIC DNA]</scope>
    <source>
        <tissue evidence="1">Leaves</tissue>
    </source>
</reference>
<evidence type="ECO:0000313" key="1">
    <source>
        <dbReference type="EMBL" id="KAB1205219.1"/>
    </source>
</evidence>
<accession>A0A6A1UXX5</accession>
<dbReference type="Gene3D" id="3.30.40.10">
    <property type="entry name" value="Zinc/RING finger domain, C3HC4 (zinc finger)"/>
    <property type="match status" value="1"/>
</dbReference>
<name>A0A6A1UXX5_9ROSI</name>
<dbReference type="EMBL" id="RXIC02000025">
    <property type="protein sequence ID" value="KAB1205219.1"/>
    <property type="molecule type" value="Genomic_DNA"/>
</dbReference>
<sequence>MGLPCFSTNFPELTVIIIPSRNLCPVLVKNILIWLFSYLSDLLGKVFYSRRCEDDHDQPLDRPSPALVPVPFHLLGEPMKNQLPTVQYSDILKRRGAFLPKDSVCVICRNYMEASDRVRGLCNCPHVFHGSA</sequence>
<comment type="caution">
    <text evidence="1">The sequence shown here is derived from an EMBL/GenBank/DDBJ whole genome shotgun (WGS) entry which is preliminary data.</text>
</comment>
<dbReference type="Proteomes" id="UP000516437">
    <property type="component" value="Chromosome 7"/>
</dbReference>
<protein>
    <recommendedName>
        <fullName evidence="3">RING-type domain-containing protein</fullName>
    </recommendedName>
</protein>
<evidence type="ECO:0008006" key="3">
    <source>
        <dbReference type="Google" id="ProtNLM"/>
    </source>
</evidence>
<dbReference type="InterPro" id="IPR013083">
    <property type="entry name" value="Znf_RING/FYVE/PHD"/>
</dbReference>
<keyword evidence="2" id="KW-1185">Reference proteome</keyword>
<evidence type="ECO:0000313" key="2">
    <source>
        <dbReference type="Proteomes" id="UP000516437"/>
    </source>
</evidence>
<gene>
    <name evidence="1" type="ORF">CJ030_MR7G021953</name>
</gene>
<proteinExistence type="predicted"/>
<dbReference type="AlphaFoldDB" id="A0A6A1UXX5"/>
<dbReference type="OrthoDB" id="8062037at2759"/>
<organism evidence="1 2">
    <name type="scientific">Morella rubra</name>
    <name type="common">Chinese bayberry</name>
    <dbReference type="NCBI Taxonomy" id="262757"/>
    <lineage>
        <taxon>Eukaryota</taxon>
        <taxon>Viridiplantae</taxon>
        <taxon>Streptophyta</taxon>
        <taxon>Embryophyta</taxon>
        <taxon>Tracheophyta</taxon>
        <taxon>Spermatophyta</taxon>
        <taxon>Magnoliopsida</taxon>
        <taxon>eudicotyledons</taxon>
        <taxon>Gunneridae</taxon>
        <taxon>Pentapetalae</taxon>
        <taxon>rosids</taxon>
        <taxon>fabids</taxon>
        <taxon>Fagales</taxon>
        <taxon>Myricaceae</taxon>
        <taxon>Morella</taxon>
    </lineage>
</organism>